<dbReference type="GeneID" id="27724459"/>
<feature type="signal peptide" evidence="3">
    <location>
        <begin position="1"/>
        <end position="20"/>
    </location>
</feature>
<reference evidence="5 6" key="1">
    <citation type="journal article" date="2014" name="Genome Announc.">
        <title>Draft genome sequence of the pathogenic fungus Scedosporium apiospermum.</title>
        <authorList>
            <person name="Vandeputte P."/>
            <person name="Ghamrawi S."/>
            <person name="Rechenmann M."/>
            <person name="Iltis A."/>
            <person name="Giraud S."/>
            <person name="Fleury M."/>
            <person name="Thornton C."/>
            <person name="Delhaes L."/>
            <person name="Meyer W."/>
            <person name="Papon N."/>
            <person name="Bouchara J.P."/>
        </authorList>
    </citation>
    <scope>NUCLEOTIDE SEQUENCE [LARGE SCALE GENOMIC DNA]</scope>
    <source>
        <strain evidence="5 6">IHEM 14462</strain>
    </source>
</reference>
<keyword evidence="2" id="KW-0472">Membrane</keyword>
<dbReference type="PANTHER" id="PTHR31145">
    <property type="entry name" value="INTEGRAL MEMBRANE PROTEIN (AFU_ORTHOLOGUE AFUA_7G01610)"/>
    <property type="match status" value="1"/>
</dbReference>
<dbReference type="VEuPathDB" id="FungiDB:SAPIO_CDS5387"/>
<sequence length="798" mass="86608">MLPLAQLELGFLSLASCAHAAYVQWQPCPGIDAHTDAGLVFESLGLGLSPSEDHGGGRDMDFSIHSALDNETKKCADVANDLSTIRVDLRMLGREVATWDATPNVTCRTTDANLSPMRIAAKTYIGTLPPVSTFYLSFHLFEAEQRGGGGGGGSSSSNVEAGCMTAQITPAISSPIASALRYGPVALFLLVLITSVARTFFDDTKPREDSDDGHERSQTDQTQTPKRLLLPGLGDFLHYLQFIFLSGSLSLRYPGFYQPVVSHLNWFSLFSSAGPINRSYQYRSVNDGIYEINGTYGGTLGFELMTQIVGAPMTMDLWLNMILLLAILAAVAAGIAGLVVMPGSANRRCSFWHSESAADEHERSLAESVKSTTAQVFRAILSYFMLPLVALSTYQLDYAGLFPAYHTALACGFLVLIAAAFAWLLWQIPTRSLGVLVFDNSKQYSRLDSDSASVRSAETSFVLILFVLNFIRGVVIGGLQISSIAQIFLLIACELFLLVSIFSLQTYDVLSVGVGCALVRLAVLSLMIVFLPGVASFRVKDSIAYGILCVHALALFFFFFVPAGRHLWRLCIDRLNAERPEVYGLRQLRRREVSNMNLSAAVVNSSSPAALGCPEISLQPALRPGTPSTLHLDTASLTGPSRFYRPPRSPSLHLSIDYGNSRGRPNLPSSPSTPTSHNHRQGLSVSHTSSSPTTTSASESSQPSSTTEAGPEDFRRVPLGPRWNDYSFREADLYYAQPPRRKATAPLGNGPDTGSLPTRLWRRLFSGDAGRNKPTVGFEVIRPGVSESTIRLNGQSST</sequence>
<name>A0A084G6H8_PSEDA</name>
<feature type="compositionally biased region" description="Low complexity" evidence="1">
    <location>
        <begin position="684"/>
        <end position="707"/>
    </location>
</feature>
<dbReference type="GO" id="GO:0055085">
    <property type="term" value="P:transmembrane transport"/>
    <property type="evidence" value="ECO:0007669"/>
    <property type="project" value="TreeGrafter"/>
</dbReference>
<accession>A0A084G6H8</accession>
<feature type="compositionally biased region" description="Basic and acidic residues" evidence="1">
    <location>
        <begin position="204"/>
        <end position="218"/>
    </location>
</feature>
<dbReference type="AlphaFoldDB" id="A0A084G6H8"/>
<organism evidence="5 6">
    <name type="scientific">Pseudallescheria apiosperma</name>
    <name type="common">Scedosporium apiospermum</name>
    <dbReference type="NCBI Taxonomy" id="563466"/>
    <lineage>
        <taxon>Eukaryota</taxon>
        <taxon>Fungi</taxon>
        <taxon>Dikarya</taxon>
        <taxon>Ascomycota</taxon>
        <taxon>Pezizomycotina</taxon>
        <taxon>Sordariomycetes</taxon>
        <taxon>Hypocreomycetidae</taxon>
        <taxon>Microascales</taxon>
        <taxon>Microascaceae</taxon>
        <taxon>Scedosporium</taxon>
    </lineage>
</organism>
<keyword evidence="2" id="KW-0812">Transmembrane</keyword>
<feature type="transmembrane region" description="Helical" evidence="2">
    <location>
        <begin position="484"/>
        <end position="502"/>
    </location>
</feature>
<feature type="transmembrane region" description="Helical" evidence="2">
    <location>
        <begin position="317"/>
        <end position="341"/>
    </location>
</feature>
<feature type="transmembrane region" description="Helical" evidence="2">
    <location>
        <begin position="461"/>
        <end position="478"/>
    </location>
</feature>
<dbReference type="KEGG" id="sapo:SAPIO_CDS5387"/>
<dbReference type="Proteomes" id="UP000028545">
    <property type="component" value="Unassembled WGS sequence"/>
</dbReference>
<evidence type="ECO:0000256" key="1">
    <source>
        <dbReference type="SAM" id="MobiDB-lite"/>
    </source>
</evidence>
<evidence type="ECO:0000256" key="2">
    <source>
        <dbReference type="SAM" id="Phobius"/>
    </source>
</evidence>
<evidence type="ECO:0000259" key="4">
    <source>
        <dbReference type="Pfam" id="PF06011"/>
    </source>
</evidence>
<feature type="transmembrane region" description="Helical" evidence="2">
    <location>
        <begin position="509"/>
        <end position="531"/>
    </location>
</feature>
<dbReference type="EMBL" id="JOWA01000098">
    <property type="protein sequence ID" value="KEZ42940.1"/>
    <property type="molecule type" value="Genomic_DNA"/>
</dbReference>
<keyword evidence="6" id="KW-1185">Reference proteome</keyword>
<dbReference type="RefSeq" id="XP_016642739.1">
    <property type="nucleotide sequence ID" value="XM_016787724.1"/>
</dbReference>
<dbReference type="InterPro" id="IPR010308">
    <property type="entry name" value="TRP_C"/>
</dbReference>
<dbReference type="HOGENOM" id="CLU_014990_0_0_1"/>
<evidence type="ECO:0000256" key="3">
    <source>
        <dbReference type="SAM" id="SignalP"/>
    </source>
</evidence>
<feature type="region of interest" description="Disordered" evidence="1">
    <location>
        <begin position="624"/>
        <end position="721"/>
    </location>
</feature>
<dbReference type="InterPro" id="IPR040241">
    <property type="entry name" value="TRP_Flc/Pkd2-like"/>
</dbReference>
<dbReference type="OrthoDB" id="269822at2759"/>
<keyword evidence="3" id="KW-0732">Signal</keyword>
<dbReference type="GO" id="GO:0016020">
    <property type="term" value="C:membrane"/>
    <property type="evidence" value="ECO:0007669"/>
    <property type="project" value="TreeGrafter"/>
</dbReference>
<dbReference type="OMA" id="EWYNLVH"/>
<evidence type="ECO:0000313" key="6">
    <source>
        <dbReference type="Proteomes" id="UP000028545"/>
    </source>
</evidence>
<feature type="transmembrane region" description="Helical" evidence="2">
    <location>
        <begin position="402"/>
        <end position="426"/>
    </location>
</feature>
<protein>
    <recommendedName>
        <fullName evidence="4">TRP C-terminal domain-containing protein</fullName>
    </recommendedName>
</protein>
<comment type="caution">
    <text evidence="5">The sequence shown here is derived from an EMBL/GenBank/DDBJ whole genome shotgun (WGS) entry which is preliminary data.</text>
</comment>
<dbReference type="Pfam" id="PF06011">
    <property type="entry name" value="TRP"/>
    <property type="match status" value="1"/>
</dbReference>
<feature type="domain" description="TRP C-terminal" evidence="4">
    <location>
        <begin position="235"/>
        <end position="542"/>
    </location>
</feature>
<feature type="region of interest" description="Disordered" evidence="1">
    <location>
        <begin position="204"/>
        <end position="224"/>
    </location>
</feature>
<keyword evidence="2" id="KW-1133">Transmembrane helix</keyword>
<feature type="transmembrane region" description="Helical" evidence="2">
    <location>
        <begin position="543"/>
        <end position="561"/>
    </location>
</feature>
<feature type="compositionally biased region" description="Polar residues" evidence="1">
    <location>
        <begin position="626"/>
        <end position="639"/>
    </location>
</feature>
<evidence type="ECO:0000313" key="5">
    <source>
        <dbReference type="EMBL" id="KEZ42940.1"/>
    </source>
</evidence>
<feature type="chain" id="PRO_5001775493" description="TRP C-terminal domain-containing protein" evidence="3">
    <location>
        <begin position="21"/>
        <end position="798"/>
    </location>
</feature>
<feature type="transmembrane region" description="Helical" evidence="2">
    <location>
        <begin position="376"/>
        <end position="396"/>
    </location>
</feature>
<proteinExistence type="predicted"/>
<dbReference type="PANTHER" id="PTHR31145:SF8">
    <property type="entry name" value="INTEGRAL MEMBRANE PROTEIN (AFU_ORTHOLOGUE AFUA_2G17475)"/>
    <property type="match status" value="1"/>
</dbReference>
<gene>
    <name evidence="5" type="ORF">SAPIO_CDS5387</name>
</gene>